<comment type="caution">
    <text evidence="1">The sequence shown here is derived from an EMBL/GenBank/DDBJ whole genome shotgun (WGS) entry which is preliminary data.</text>
</comment>
<accession>A0ABR0Q928</accession>
<gene>
    <name evidence="1" type="ORF">PVK06_011238</name>
</gene>
<dbReference type="Proteomes" id="UP001358586">
    <property type="component" value="Chromosome 4"/>
</dbReference>
<proteinExistence type="predicted"/>
<protein>
    <recommendedName>
        <fullName evidence="3">DUF4283 domain-containing protein</fullName>
    </recommendedName>
</protein>
<keyword evidence="2" id="KW-1185">Reference proteome</keyword>
<evidence type="ECO:0008006" key="3">
    <source>
        <dbReference type="Google" id="ProtNLM"/>
    </source>
</evidence>
<evidence type="ECO:0000313" key="1">
    <source>
        <dbReference type="EMBL" id="KAK5835547.1"/>
    </source>
</evidence>
<sequence>MFSWSSSSAVVGFGPRKQQLLLHGETVAAHEKCGRAHSKRSTRKSKPLVNGTIVAKTPKEGYEFYVKDGHPFPALTKAIVIMKRKRSFTVSSSKQMVLEIKGKDANDGIPSFLCYFVSFSYVGSVNWCSFLKVTSKRHQGIDSSFVSMEMEFAGLSLEEEEEAVLQLQADLGLRREEEDLCLLQWGKDPLTVPLIVTPFWVQVYDVPIGFYSENLAVQLGNFIGNFMEYDCSSLGHSDSFCEANMMLGVEVAEMGWDLTLRAQSRRAQAMNSVWLREEGKVFGRGYCGGQKPSTYSGGN</sequence>
<evidence type="ECO:0000313" key="2">
    <source>
        <dbReference type="Proteomes" id="UP001358586"/>
    </source>
</evidence>
<name>A0ABR0Q928_GOSAR</name>
<reference evidence="1 2" key="1">
    <citation type="submission" date="2023-03" db="EMBL/GenBank/DDBJ databases">
        <title>WGS of Gossypium arboreum.</title>
        <authorList>
            <person name="Yu D."/>
        </authorList>
    </citation>
    <scope>NUCLEOTIDE SEQUENCE [LARGE SCALE GENOMIC DNA]</scope>
    <source>
        <tissue evidence="1">Leaf</tissue>
    </source>
</reference>
<organism evidence="1 2">
    <name type="scientific">Gossypium arboreum</name>
    <name type="common">Tree cotton</name>
    <name type="synonym">Gossypium nanking</name>
    <dbReference type="NCBI Taxonomy" id="29729"/>
    <lineage>
        <taxon>Eukaryota</taxon>
        <taxon>Viridiplantae</taxon>
        <taxon>Streptophyta</taxon>
        <taxon>Embryophyta</taxon>
        <taxon>Tracheophyta</taxon>
        <taxon>Spermatophyta</taxon>
        <taxon>Magnoliopsida</taxon>
        <taxon>eudicotyledons</taxon>
        <taxon>Gunneridae</taxon>
        <taxon>Pentapetalae</taxon>
        <taxon>rosids</taxon>
        <taxon>malvids</taxon>
        <taxon>Malvales</taxon>
        <taxon>Malvaceae</taxon>
        <taxon>Malvoideae</taxon>
        <taxon>Gossypium</taxon>
    </lineage>
</organism>
<dbReference type="EMBL" id="JARKNE010000004">
    <property type="protein sequence ID" value="KAK5835547.1"/>
    <property type="molecule type" value="Genomic_DNA"/>
</dbReference>